<dbReference type="Pfam" id="PF10137">
    <property type="entry name" value="CAP12-PCTIR_TIR"/>
    <property type="match status" value="1"/>
</dbReference>
<keyword evidence="3" id="KW-1185">Reference proteome</keyword>
<gene>
    <name evidence="2" type="ORF">PFX98_19760</name>
</gene>
<dbReference type="KEGG" id="pais:PFX98_19760"/>
<name>A0AA95NE21_9BURK</name>
<evidence type="ECO:0000313" key="3">
    <source>
        <dbReference type="Proteomes" id="UP001177769"/>
    </source>
</evidence>
<dbReference type="Proteomes" id="UP001177769">
    <property type="component" value="Chromosome"/>
</dbReference>
<dbReference type="GO" id="GO:0050135">
    <property type="term" value="F:NADP+ nucleosidase activity"/>
    <property type="evidence" value="ECO:0007669"/>
    <property type="project" value="InterPro"/>
</dbReference>
<accession>A0AA95NE21</accession>
<protein>
    <submittedName>
        <fullName evidence="2">Nucleotide-binding protein</fullName>
    </submittedName>
</protein>
<reference evidence="2" key="1">
    <citation type="submission" date="2023-01" db="EMBL/GenBank/DDBJ databases">
        <title>Whole genome sequence of Paucibacter sp. S2-9 isolated from pond sediment.</title>
        <authorList>
            <person name="Jung J.Y."/>
        </authorList>
    </citation>
    <scope>NUCLEOTIDE SEQUENCE</scope>
    <source>
        <strain evidence="2">S2-9</strain>
    </source>
</reference>
<dbReference type="RefSeq" id="WP_285232196.1">
    <property type="nucleotide sequence ID" value="NZ_CP116346.1"/>
</dbReference>
<proteinExistence type="predicted"/>
<evidence type="ECO:0000313" key="2">
    <source>
        <dbReference type="EMBL" id="WIT11117.1"/>
    </source>
</evidence>
<organism evidence="2 3">
    <name type="scientific">Paucibacter sediminis</name>
    <dbReference type="NCBI Taxonomy" id="3019553"/>
    <lineage>
        <taxon>Bacteria</taxon>
        <taxon>Pseudomonadati</taxon>
        <taxon>Pseudomonadota</taxon>
        <taxon>Betaproteobacteria</taxon>
        <taxon>Burkholderiales</taxon>
        <taxon>Sphaerotilaceae</taxon>
        <taxon>Roseateles</taxon>
    </lineage>
</organism>
<sequence length="361" mass="40445">MRDPQFFLDDFAAYAKKSGVPLSPDASALLFKVETEAAAANSWIHTGLYLANLIDEIADFKRVLLKHGLDPHQASDRARRVALDTGGDKYQDTSDDLYSSDDGSGTRSLIGGAAVTRARSQGKTSLSLLDLLSAVFDVHDAYSGPLSNAEWTDEGLHVPFNTLSHILGRRYPELWLPFDTVRRDLGLLTPEAMRREPIEGAPSHVRNGLLSFFADNPDYGKNCFLIMPFRESLQLQQVHETLRETLATFDLKLLRADDHVYSENLFTNIEVFMHGCRFGISVIERMQTEQHNANVALEVGYMLGLKKDVCLLKERTVPALPSDLQGRLYTEFDMFAVPQTVRASVGRWLRDRRILGGERDG</sequence>
<evidence type="ECO:0000259" key="1">
    <source>
        <dbReference type="Pfam" id="PF10137"/>
    </source>
</evidence>
<dbReference type="EMBL" id="CP116346">
    <property type="protein sequence ID" value="WIT11117.1"/>
    <property type="molecule type" value="Genomic_DNA"/>
</dbReference>
<dbReference type="InterPro" id="IPR019302">
    <property type="entry name" value="CAP12/PCTIR_TIR_dom"/>
</dbReference>
<dbReference type="AlphaFoldDB" id="A0AA95NE21"/>
<feature type="domain" description="CD-NTase-associated protein 12/Pycsar effector protein TIR" evidence="1">
    <location>
        <begin position="237"/>
        <end position="333"/>
    </location>
</feature>